<name>A0ABQ4SQC0_9HYPH</name>
<evidence type="ECO:0000313" key="3">
    <source>
        <dbReference type="EMBL" id="GJE04070.1"/>
    </source>
</evidence>
<keyword evidence="1" id="KW-0464">Manganese</keyword>
<reference evidence="3" key="2">
    <citation type="submission" date="2021-08" db="EMBL/GenBank/DDBJ databases">
        <authorList>
            <person name="Tani A."/>
            <person name="Ola A."/>
            <person name="Ogura Y."/>
            <person name="Katsura K."/>
            <person name="Hayashi T."/>
        </authorList>
    </citation>
    <scope>NUCLEOTIDE SEQUENCE</scope>
    <source>
        <strain evidence="3">DSM 17168</strain>
    </source>
</reference>
<evidence type="ECO:0000259" key="2">
    <source>
        <dbReference type="PROSITE" id="PS50991"/>
    </source>
</evidence>
<evidence type="ECO:0000256" key="1">
    <source>
        <dbReference type="ARBA" id="ARBA00023211"/>
    </source>
</evidence>
<gene>
    <name evidence="3" type="primary">leuA_2</name>
    <name evidence="3" type="ORF">GMJLKIPL_6030</name>
</gene>
<proteinExistence type="predicted"/>
<dbReference type="InterPro" id="IPR000891">
    <property type="entry name" value="PYR_CT"/>
</dbReference>
<organism evidence="3 4">
    <name type="scientific">Methylobacterium isbiliense</name>
    <dbReference type="NCBI Taxonomy" id="315478"/>
    <lineage>
        <taxon>Bacteria</taxon>
        <taxon>Pseudomonadati</taxon>
        <taxon>Pseudomonadota</taxon>
        <taxon>Alphaproteobacteria</taxon>
        <taxon>Hyphomicrobiales</taxon>
        <taxon>Methylobacteriaceae</taxon>
        <taxon>Methylobacterium</taxon>
    </lineage>
</organism>
<dbReference type="RefSeq" id="WP_238241442.1">
    <property type="nucleotide sequence ID" value="NZ_BPQQ01000101.1"/>
</dbReference>
<reference evidence="3" key="1">
    <citation type="journal article" date="2021" name="Front. Microbiol.">
        <title>Comprehensive Comparative Genomics and Phenotyping of Methylobacterium Species.</title>
        <authorList>
            <person name="Alessa O."/>
            <person name="Ogura Y."/>
            <person name="Fujitani Y."/>
            <person name="Takami H."/>
            <person name="Hayashi T."/>
            <person name="Sahin N."/>
            <person name="Tani A."/>
        </authorList>
    </citation>
    <scope>NUCLEOTIDE SEQUENCE</scope>
    <source>
        <strain evidence="3">DSM 17168</strain>
    </source>
</reference>
<dbReference type="InterPro" id="IPR050073">
    <property type="entry name" value="2-IPM_HCS-like"/>
</dbReference>
<accession>A0ABQ4SQC0</accession>
<dbReference type="Gene3D" id="3.20.20.70">
    <property type="entry name" value="Aldolase class I"/>
    <property type="match status" value="1"/>
</dbReference>
<evidence type="ECO:0000313" key="4">
    <source>
        <dbReference type="Proteomes" id="UP001055153"/>
    </source>
</evidence>
<dbReference type="Proteomes" id="UP001055153">
    <property type="component" value="Unassembled WGS sequence"/>
</dbReference>
<sequence length="415" mass="46376">MVMRLAQGHESRLSGFSIDGILDETLREGSERCMFSVPTSSKLPLIRCILKSGVKDVIFGSGPNDPNDLADVLVRLQREGALADQKFSFILLLNCFEPLMPQFQAMADAVRDNITISFGMITHDSETCLFERTVDQFRQMGFSSFRVSLLNKFGGEIDERDYESIVHQIDRAMAVGIGTIRINDSLGTLYPEAMAVLAANLRYDYPTASFCLHAHNDRGFALQNALTSIYHGFNLIEGGFAQFGNRSGLPAIELLDRIFQAKSITLASGALDAGAVQDASRLSEETFLVIPDLFRPISGMIVDCENMGVTNIPDYLGSSSASRYFLNTIGLHQSTLRNIVRDLGLNDQDAIEEVAEKFRTYLDGQMREITVRKLFEYKALRGMVENFYTDDVLFSERVYDLARDYLQHRTGMPAD</sequence>
<dbReference type="Pfam" id="PF00682">
    <property type="entry name" value="HMGL-like"/>
    <property type="match status" value="1"/>
</dbReference>
<keyword evidence="4" id="KW-1185">Reference proteome</keyword>
<dbReference type="InterPro" id="IPR013785">
    <property type="entry name" value="Aldolase_TIM"/>
</dbReference>
<dbReference type="SUPFAM" id="SSF51569">
    <property type="entry name" value="Aldolase"/>
    <property type="match status" value="1"/>
</dbReference>
<dbReference type="PANTHER" id="PTHR10277">
    <property type="entry name" value="HOMOCITRATE SYNTHASE-RELATED"/>
    <property type="match status" value="1"/>
</dbReference>
<dbReference type="PROSITE" id="PS50991">
    <property type="entry name" value="PYR_CT"/>
    <property type="match status" value="1"/>
</dbReference>
<protein>
    <submittedName>
        <fullName evidence="3">2-isopropylmalate synthase</fullName>
    </submittedName>
</protein>
<comment type="caution">
    <text evidence="3">The sequence shown here is derived from an EMBL/GenBank/DDBJ whole genome shotgun (WGS) entry which is preliminary data.</text>
</comment>
<dbReference type="PANTHER" id="PTHR10277:SF9">
    <property type="entry name" value="2-ISOPROPYLMALATE SYNTHASE 1, CHLOROPLASTIC-RELATED"/>
    <property type="match status" value="1"/>
</dbReference>
<dbReference type="EMBL" id="BPQQ01000101">
    <property type="protein sequence ID" value="GJE04070.1"/>
    <property type="molecule type" value="Genomic_DNA"/>
</dbReference>
<feature type="domain" description="Pyruvate carboxyltransferase" evidence="2">
    <location>
        <begin position="19"/>
        <end position="277"/>
    </location>
</feature>